<dbReference type="SMART" id="SM00420">
    <property type="entry name" value="HTH_DEOR"/>
    <property type="match status" value="1"/>
</dbReference>
<evidence type="ECO:0000259" key="4">
    <source>
        <dbReference type="PROSITE" id="PS51000"/>
    </source>
</evidence>
<protein>
    <submittedName>
        <fullName evidence="5">DeoR/GlpR transcriptional regulator</fullName>
    </submittedName>
</protein>
<dbReference type="InterPro" id="IPR001034">
    <property type="entry name" value="DeoR_HTH"/>
</dbReference>
<dbReference type="Gene3D" id="3.40.50.1360">
    <property type="match status" value="1"/>
</dbReference>
<dbReference type="KEGG" id="abaw:D5400_18395"/>
<dbReference type="OrthoDB" id="31600at2"/>
<evidence type="ECO:0000313" key="6">
    <source>
        <dbReference type="Proteomes" id="UP000268192"/>
    </source>
</evidence>
<dbReference type="InterPro" id="IPR018356">
    <property type="entry name" value="Tscrpt_reg_HTH_DeoR_CS"/>
</dbReference>
<dbReference type="PROSITE" id="PS51000">
    <property type="entry name" value="HTH_DEOR_2"/>
    <property type="match status" value="1"/>
</dbReference>
<gene>
    <name evidence="5" type="ORF">D5400_18395</name>
</gene>
<dbReference type="EMBL" id="CP032509">
    <property type="protein sequence ID" value="AZN72994.1"/>
    <property type="molecule type" value="Genomic_DNA"/>
</dbReference>
<evidence type="ECO:0000256" key="1">
    <source>
        <dbReference type="ARBA" id="ARBA00023015"/>
    </source>
</evidence>
<keyword evidence="2" id="KW-0238">DNA-binding</keyword>
<evidence type="ECO:0000256" key="3">
    <source>
        <dbReference type="ARBA" id="ARBA00023163"/>
    </source>
</evidence>
<dbReference type="Pfam" id="PF00455">
    <property type="entry name" value="DeoRC"/>
    <property type="match status" value="1"/>
</dbReference>
<proteinExistence type="predicted"/>
<dbReference type="PANTHER" id="PTHR30363:SF44">
    <property type="entry name" value="AGA OPERON TRANSCRIPTIONAL REPRESSOR-RELATED"/>
    <property type="match status" value="1"/>
</dbReference>
<dbReference type="PRINTS" id="PR00037">
    <property type="entry name" value="HTHLACR"/>
</dbReference>
<dbReference type="PANTHER" id="PTHR30363">
    <property type="entry name" value="HTH-TYPE TRANSCRIPTIONAL REGULATOR SRLR-RELATED"/>
    <property type="match status" value="1"/>
</dbReference>
<dbReference type="InterPro" id="IPR036390">
    <property type="entry name" value="WH_DNA-bd_sf"/>
</dbReference>
<dbReference type="GO" id="GO:0003677">
    <property type="term" value="F:DNA binding"/>
    <property type="evidence" value="ECO:0007669"/>
    <property type="project" value="UniProtKB-KW"/>
</dbReference>
<organism evidence="5 6">
    <name type="scientific">Georhizobium profundi</name>
    <dbReference type="NCBI Taxonomy" id="2341112"/>
    <lineage>
        <taxon>Bacteria</taxon>
        <taxon>Pseudomonadati</taxon>
        <taxon>Pseudomonadota</taxon>
        <taxon>Alphaproteobacteria</taxon>
        <taxon>Hyphomicrobiales</taxon>
        <taxon>Rhizobiaceae</taxon>
        <taxon>Georhizobium</taxon>
    </lineage>
</organism>
<evidence type="ECO:0000256" key="2">
    <source>
        <dbReference type="ARBA" id="ARBA00023125"/>
    </source>
</evidence>
<evidence type="ECO:0000313" key="5">
    <source>
        <dbReference type="EMBL" id="AZN72994.1"/>
    </source>
</evidence>
<keyword evidence="3" id="KW-0804">Transcription</keyword>
<name>A0A3S9B7Z0_9HYPH</name>
<dbReference type="InterPro" id="IPR014036">
    <property type="entry name" value="DeoR-like_C"/>
</dbReference>
<keyword evidence="6" id="KW-1185">Reference proteome</keyword>
<dbReference type="SUPFAM" id="SSF100950">
    <property type="entry name" value="NagB/RpiA/CoA transferase-like"/>
    <property type="match status" value="1"/>
</dbReference>
<dbReference type="PROSITE" id="PS00894">
    <property type="entry name" value="HTH_DEOR_1"/>
    <property type="match status" value="1"/>
</dbReference>
<keyword evidence="1" id="KW-0805">Transcription regulation</keyword>
<dbReference type="SUPFAM" id="SSF46785">
    <property type="entry name" value="Winged helix' DNA-binding domain"/>
    <property type="match status" value="1"/>
</dbReference>
<dbReference type="InterPro" id="IPR037171">
    <property type="entry name" value="NagB/RpiA_transferase-like"/>
</dbReference>
<feature type="domain" description="HTH deoR-type" evidence="4">
    <location>
        <begin position="39"/>
        <end position="94"/>
    </location>
</feature>
<dbReference type="Pfam" id="PF08220">
    <property type="entry name" value="HTH_DeoR"/>
    <property type="match status" value="1"/>
</dbReference>
<dbReference type="Proteomes" id="UP000268192">
    <property type="component" value="Chromosome"/>
</dbReference>
<accession>A0A3S9B7Z0</accession>
<reference evidence="5 6" key="1">
    <citation type="submission" date="2018-09" db="EMBL/GenBank/DDBJ databases">
        <title>Marinorhizobium profundi gen. nov., sp. nov., isolated from a deep-sea sediment sample from the New Britain Trench and proposal of Marinorhizobiaceae fam. nov. in the order Rhizobiales of the class Alphaproteobacteria.</title>
        <authorList>
            <person name="Cao J."/>
        </authorList>
    </citation>
    <scope>NUCLEOTIDE SEQUENCE [LARGE SCALE GENOMIC DNA]</scope>
    <source>
        <strain evidence="5 6">WS11</strain>
    </source>
</reference>
<dbReference type="GO" id="GO:0003700">
    <property type="term" value="F:DNA-binding transcription factor activity"/>
    <property type="evidence" value="ECO:0007669"/>
    <property type="project" value="InterPro"/>
</dbReference>
<sequence>MFRFRDRPNDPQSGRLTATKTITNDHDMEEERRREVRFPQERHRKMADLIALRGHISVDELIETFAVSGPTVRRDLDFLARAGIAVRTHGGVTASDRAAGQEPLFMEKLRRQQAAKICIAEAAARQVEDGMRVMLDSGTTALALARLLAGRAIRMIATDIKAAEAAATGETEVIIAGGMVRNGYFGIVGEETAAAIAAQPKADIFLLSADAVDGNGVSNVTIEEARVKRAAIANAKRTVLIADHTKLDRREPAEVCAWSAIDLFITDRHSGAVAQAFAGATTRVELCSPGLGKEGKTKA</sequence>
<dbReference type="SMART" id="SM01134">
    <property type="entry name" value="DeoRC"/>
    <property type="match status" value="1"/>
</dbReference>
<dbReference type="AlphaFoldDB" id="A0A3S9B7Z0"/>
<dbReference type="InterPro" id="IPR050313">
    <property type="entry name" value="Carb_Metab_HTH_regulators"/>
</dbReference>